<keyword evidence="1" id="KW-0472">Membrane</keyword>
<protein>
    <submittedName>
        <fullName evidence="2">DUF1275 family protein</fullName>
    </submittedName>
</protein>
<dbReference type="PANTHER" id="PTHR37314:SF4">
    <property type="entry name" value="UPF0700 TRANSMEMBRANE PROTEIN YOAK"/>
    <property type="match status" value="1"/>
</dbReference>
<keyword evidence="1" id="KW-1133">Transmembrane helix</keyword>
<feature type="transmembrane region" description="Helical" evidence="1">
    <location>
        <begin position="66"/>
        <end position="85"/>
    </location>
</feature>
<proteinExistence type="predicted"/>
<dbReference type="Pfam" id="PF06912">
    <property type="entry name" value="DUF1275"/>
    <property type="match status" value="1"/>
</dbReference>
<accession>A0ABM7VG83</accession>
<keyword evidence="3" id="KW-1185">Reference proteome</keyword>
<feature type="transmembrane region" description="Helical" evidence="1">
    <location>
        <begin position="17"/>
        <end position="37"/>
    </location>
</feature>
<evidence type="ECO:0000313" key="3">
    <source>
        <dbReference type="Proteomes" id="UP001354989"/>
    </source>
</evidence>
<dbReference type="RefSeq" id="WP_338397113.1">
    <property type="nucleotide sequence ID" value="NZ_AP025292.1"/>
</dbReference>
<dbReference type="EMBL" id="AP025292">
    <property type="protein sequence ID" value="BDC99966.1"/>
    <property type="molecule type" value="Genomic_DNA"/>
</dbReference>
<keyword evidence="1" id="KW-0812">Transmembrane</keyword>
<name>A0ABM7VG83_9BACT</name>
<evidence type="ECO:0000313" key="2">
    <source>
        <dbReference type="EMBL" id="BDC99966.1"/>
    </source>
</evidence>
<feature type="transmembrane region" description="Helical" evidence="1">
    <location>
        <begin position="203"/>
        <end position="222"/>
    </location>
</feature>
<feature type="transmembrane region" description="Helical" evidence="1">
    <location>
        <begin position="97"/>
        <end position="115"/>
    </location>
</feature>
<reference evidence="2 3" key="1">
    <citation type="submission" date="2021-12" db="EMBL/GenBank/DDBJ databases">
        <title>Genome sequencing of bacteria with rrn-lacking chromosome and rrn-plasmid.</title>
        <authorList>
            <person name="Anda M."/>
            <person name="Iwasaki W."/>
        </authorList>
    </citation>
    <scope>NUCLEOTIDE SEQUENCE [LARGE SCALE GENOMIC DNA]</scope>
    <source>
        <strain evidence="2 3">NBRC 101262</strain>
    </source>
</reference>
<dbReference type="Proteomes" id="UP001354989">
    <property type="component" value="Chromosome"/>
</dbReference>
<feature type="transmembrane region" description="Helical" evidence="1">
    <location>
        <begin position="121"/>
        <end position="143"/>
    </location>
</feature>
<sequence length="236" mass="26340">MFQLNTQGRTYGQNLRLAIFLSFSAGLINIIGLLQFGELVTHVTGHFTHFANALSTGNFTLILQRFGFLFSFIFGAMAASVLVIYTGRWKEQYSHTFALLIEIAILFFVLSHPNWSARWNAYLLLFAMGLQNALVTRISGAVVRTTHLTGISTDLGIELVSLFHSQGEERKQITRRLSLQSTIVTGFVVGGIGAVFLFSKFHIHALLLPIAILTSALIYDAVHYQLHHKKDLSKIN</sequence>
<dbReference type="PANTHER" id="PTHR37314">
    <property type="entry name" value="SLR0142 PROTEIN"/>
    <property type="match status" value="1"/>
</dbReference>
<feature type="transmembrane region" description="Helical" evidence="1">
    <location>
        <begin position="177"/>
        <end position="197"/>
    </location>
</feature>
<evidence type="ECO:0000256" key="1">
    <source>
        <dbReference type="SAM" id="Phobius"/>
    </source>
</evidence>
<gene>
    <name evidence="2" type="ORF">PEPS_22470</name>
</gene>
<organism evidence="2 3">
    <name type="scientific">Persicobacter psychrovividus</name>
    <dbReference type="NCBI Taxonomy" id="387638"/>
    <lineage>
        <taxon>Bacteria</taxon>
        <taxon>Pseudomonadati</taxon>
        <taxon>Bacteroidota</taxon>
        <taxon>Cytophagia</taxon>
        <taxon>Cytophagales</taxon>
        <taxon>Persicobacteraceae</taxon>
        <taxon>Persicobacter</taxon>
    </lineage>
</organism>
<dbReference type="InterPro" id="IPR010699">
    <property type="entry name" value="DUF1275"/>
</dbReference>